<dbReference type="RefSeq" id="XP_037158852.1">
    <property type="nucleotide sequence ID" value="XM_037314240.1"/>
</dbReference>
<proteinExistence type="predicted"/>
<dbReference type="GeneID" id="59294004"/>
<protein>
    <submittedName>
        <fullName evidence="2">Uncharacterized protein</fullName>
    </submittedName>
</protein>
<dbReference type="AlphaFoldDB" id="A0A8H6FFY7"/>
<gene>
    <name evidence="2" type="ORF">HO173_012368</name>
</gene>
<dbReference type="EMBL" id="JACCJC010000089">
    <property type="protein sequence ID" value="KAF6226701.1"/>
    <property type="molecule type" value="Genomic_DNA"/>
</dbReference>
<sequence length="265" mass="29515">MPRQHRPAFEVAVSASSLFKIPSEVRIMIYKLLLIQKEGVFIPSDRFARRNYGRTSFIPAVCSMSQSITGAQTQSIKNRYGLFSRSCQHDFFRLVVLSDLKPALFSILETVSISLIPLLRAASAGALIAHKLGNPGDRDQICPPTSQTGRFMGDIPHETETQSRSRLPLSQAYDNRSPFAPWGRGGESSTLDWTEDDSKNGKKEVRRHAWANETGGLWKNGLLRWGFPGEAVPHKYRVIGDQPQQQVSSKRSDEEGSTQLTTPAS</sequence>
<evidence type="ECO:0000313" key="3">
    <source>
        <dbReference type="Proteomes" id="UP000578531"/>
    </source>
</evidence>
<feature type="region of interest" description="Disordered" evidence="1">
    <location>
        <begin position="240"/>
        <end position="265"/>
    </location>
</feature>
<accession>A0A8H6FFY7</accession>
<reference evidence="2 3" key="1">
    <citation type="journal article" date="2020" name="Genomics">
        <title>Complete, high-quality genomes from long-read metagenomic sequencing of two wolf lichen thalli reveals enigmatic genome architecture.</title>
        <authorList>
            <person name="McKenzie S.K."/>
            <person name="Walston R.F."/>
            <person name="Allen J.L."/>
        </authorList>
    </citation>
    <scope>NUCLEOTIDE SEQUENCE [LARGE SCALE GENOMIC DNA]</scope>
    <source>
        <strain evidence="2">WasteWater2</strain>
    </source>
</reference>
<keyword evidence="3" id="KW-1185">Reference proteome</keyword>
<dbReference type="OrthoDB" id="62952at2759"/>
<organism evidence="2 3">
    <name type="scientific">Letharia columbiana</name>
    <dbReference type="NCBI Taxonomy" id="112416"/>
    <lineage>
        <taxon>Eukaryota</taxon>
        <taxon>Fungi</taxon>
        <taxon>Dikarya</taxon>
        <taxon>Ascomycota</taxon>
        <taxon>Pezizomycotina</taxon>
        <taxon>Lecanoromycetes</taxon>
        <taxon>OSLEUM clade</taxon>
        <taxon>Lecanoromycetidae</taxon>
        <taxon>Lecanorales</taxon>
        <taxon>Lecanorineae</taxon>
        <taxon>Parmeliaceae</taxon>
        <taxon>Letharia</taxon>
    </lineage>
</organism>
<dbReference type="Proteomes" id="UP000578531">
    <property type="component" value="Unassembled WGS sequence"/>
</dbReference>
<name>A0A8H6FFY7_9LECA</name>
<evidence type="ECO:0000256" key="1">
    <source>
        <dbReference type="SAM" id="MobiDB-lite"/>
    </source>
</evidence>
<feature type="region of interest" description="Disordered" evidence="1">
    <location>
        <begin position="176"/>
        <end position="207"/>
    </location>
</feature>
<comment type="caution">
    <text evidence="2">The sequence shown here is derived from an EMBL/GenBank/DDBJ whole genome shotgun (WGS) entry which is preliminary data.</text>
</comment>
<evidence type="ECO:0000313" key="2">
    <source>
        <dbReference type="EMBL" id="KAF6226701.1"/>
    </source>
</evidence>